<evidence type="ECO:0000259" key="8">
    <source>
        <dbReference type="Pfam" id="PF03458"/>
    </source>
</evidence>
<accession>A0A6J4Q527</accession>
<evidence type="ECO:0000256" key="2">
    <source>
        <dbReference type="ARBA" id="ARBA00008193"/>
    </source>
</evidence>
<name>A0A6J4Q527_9ACTN</name>
<evidence type="ECO:0000313" key="9">
    <source>
        <dbReference type="EMBL" id="CAA9435077.1"/>
    </source>
</evidence>
<proteinExistence type="inferred from homology"/>
<feature type="transmembrane region" description="Helical" evidence="7">
    <location>
        <begin position="62"/>
        <end position="82"/>
    </location>
</feature>
<keyword evidence="4 7" id="KW-0812">Transmembrane</keyword>
<feature type="transmembrane region" description="Helical" evidence="7">
    <location>
        <begin position="29"/>
        <end position="50"/>
    </location>
</feature>
<gene>
    <name evidence="9" type="ORF">AVDCRST_MAG01-01-3206</name>
</gene>
<feature type="transmembrane region" description="Helical" evidence="7">
    <location>
        <begin position="148"/>
        <end position="166"/>
    </location>
</feature>
<evidence type="ECO:0000256" key="5">
    <source>
        <dbReference type="ARBA" id="ARBA00022989"/>
    </source>
</evidence>
<feature type="domain" description="Glycine transporter" evidence="8">
    <location>
        <begin position="91"/>
        <end position="163"/>
    </location>
</feature>
<dbReference type="AlphaFoldDB" id="A0A6J4Q527"/>
<keyword evidence="5 7" id="KW-1133">Transmembrane helix</keyword>
<evidence type="ECO:0000256" key="7">
    <source>
        <dbReference type="SAM" id="Phobius"/>
    </source>
</evidence>
<feature type="transmembrane region" description="Helical" evidence="7">
    <location>
        <begin position="115"/>
        <end position="136"/>
    </location>
</feature>
<evidence type="ECO:0000256" key="1">
    <source>
        <dbReference type="ARBA" id="ARBA00004651"/>
    </source>
</evidence>
<feature type="domain" description="Glycine transporter" evidence="8">
    <location>
        <begin position="6"/>
        <end position="77"/>
    </location>
</feature>
<evidence type="ECO:0000256" key="6">
    <source>
        <dbReference type="ARBA" id="ARBA00023136"/>
    </source>
</evidence>
<organism evidence="9">
    <name type="scientific">uncultured Rubrobacteraceae bacterium</name>
    <dbReference type="NCBI Taxonomy" id="349277"/>
    <lineage>
        <taxon>Bacteria</taxon>
        <taxon>Bacillati</taxon>
        <taxon>Actinomycetota</taxon>
        <taxon>Rubrobacteria</taxon>
        <taxon>Rubrobacterales</taxon>
        <taxon>Rubrobacteraceae</taxon>
        <taxon>environmental samples</taxon>
    </lineage>
</organism>
<comment type="subcellular location">
    <subcellularLocation>
        <location evidence="1">Cell membrane</location>
        <topology evidence="1">Multi-pass membrane protein</topology>
    </subcellularLocation>
</comment>
<dbReference type="PANTHER" id="PTHR30506">
    <property type="entry name" value="INNER MEMBRANE PROTEIN"/>
    <property type="match status" value="1"/>
</dbReference>
<reference evidence="9" key="1">
    <citation type="submission" date="2020-02" db="EMBL/GenBank/DDBJ databases">
        <authorList>
            <person name="Meier V. D."/>
        </authorList>
    </citation>
    <scope>NUCLEOTIDE SEQUENCE</scope>
    <source>
        <strain evidence="9">AVDCRST_MAG01</strain>
    </source>
</reference>
<feature type="transmembrane region" description="Helical" evidence="7">
    <location>
        <begin position="89"/>
        <end position="109"/>
    </location>
</feature>
<dbReference type="EMBL" id="CADCUW010000419">
    <property type="protein sequence ID" value="CAA9435077.1"/>
    <property type="molecule type" value="Genomic_DNA"/>
</dbReference>
<dbReference type="InterPro" id="IPR005115">
    <property type="entry name" value="Gly_transporter"/>
</dbReference>
<comment type="similarity">
    <text evidence="2">Belongs to the UPF0126 family.</text>
</comment>
<protein>
    <submittedName>
        <fullName evidence="9">UPF0126 inner membrane protein YadS</fullName>
    </submittedName>
</protein>
<dbReference type="PANTHER" id="PTHR30506:SF3">
    <property type="entry name" value="UPF0126 INNER MEMBRANE PROTEIN YADS-RELATED"/>
    <property type="match status" value="1"/>
</dbReference>
<evidence type="ECO:0000256" key="4">
    <source>
        <dbReference type="ARBA" id="ARBA00022692"/>
    </source>
</evidence>
<evidence type="ECO:0000256" key="3">
    <source>
        <dbReference type="ARBA" id="ARBA00022475"/>
    </source>
</evidence>
<sequence length="212" mass="22276">MALYSLDLFGVAVFAVSGALTAGRKSMDLFGVVVIAVITAIGGGTVRDLLLDRRPIFWIEDPTYLLVCVLAAGATLAYVRFFRLPRHSLLVADAFGLAVFTFIGAKIAYEAGVPAPIVVLMGTVTGVAGGIMRDILCTEVPLILRREIYATAAIAGAVVFVVLTTLGAAGPLVAVPTVVTVFGLRLTALRLDLHVPSPRPKDTDPTSPDEGR</sequence>
<keyword evidence="3" id="KW-1003">Cell membrane</keyword>
<dbReference type="Pfam" id="PF03458">
    <property type="entry name" value="Gly_transporter"/>
    <property type="match status" value="2"/>
</dbReference>
<feature type="transmembrane region" description="Helical" evidence="7">
    <location>
        <begin position="6"/>
        <end position="22"/>
    </location>
</feature>
<keyword evidence="6 7" id="KW-0472">Membrane</keyword>
<dbReference type="GO" id="GO:0005886">
    <property type="term" value="C:plasma membrane"/>
    <property type="evidence" value="ECO:0007669"/>
    <property type="project" value="UniProtKB-SubCell"/>
</dbReference>